<dbReference type="Gene3D" id="1.10.287.260">
    <property type="match status" value="1"/>
</dbReference>
<dbReference type="FunFam" id="1.10.287.280:FF:000001">
    <property type="entry name" value="DNA-directed RNA polymerase"/>
    <property type="match status" value="1"/>
</dbReference>
<dbReference type="PANTHER" id="PTHR10102:SF0">
    <property type="entry name" value="DNA-DIRECTED RNA POLYMERASE, MITOCHONDRIAL"/>
    <property type="match status" value="1"/>
</dbReference>
<dbReference type="InterPro" id="IPR024075">
    <property type="entry name" value="DNA-dir_RNA_pol_helix_hairp_sf"/>
</dbReference>
<dbReference type="PROSITE" id="PS00900">
    <property type="entry name" value="RNA_POL_PHAGE_1"/>
    <property type="match status" value="1"/>
</dbReference>
<dbReference type="Pfam" id="PF00940">
    <property type="entry name" value="RNA_pol"/>
    <property type="match status" value="1"/>
</dbReference>
<evidence type="ECO:0000256" key="3">
    <source>
        <dbReference type="ARBA" id="ARBA00009493"/>
    </source>
</evidence>
<dbReference type="InterPro" id="IPR029262">
    <property type="entry name" value="RPOL_N"/>
</dbReference>
<evidence type="ECO:0000313" key="14">
    <source>
        <dbReference type="EMBL" id="KAF2838721.1"/>
    </source>
</evidence>
<keyword evidence="9 11" id="KW-0804">Transcription</keyword>
<dbReference type="Proteomes" id="UP000799429">
    <property type="component" value="Unassembled WGS sequence"/>
</dbReference>
<reference evidence="14" key="1">
    <citation type="journal article" date="2020" name="Stud. Mycol.">
        <title>101 Dothideomycetes genomes: a test case for predicting lifestyles and emergence of pathogens.</title>
        <authorList>
            <person name="Haridas S."/>
            <person name="Albert R."/>
            <person name="Binder M."/>
            <person name="Bloem J."/>
            <person name="Labutti K."/>
            <person name="Salamov A."/>
            <person name="Andreopoulos B."/>
            <person name="Baker S."/>
            <person name="Barry K."/>
            <person name="Bills G."/>
            <person name="Bluhm B."/>
            <person name="Cannon C."/>
            <person name="Castanera R."/>
            <person name="Culley D."/>
            <person name="Daum C."/>
            <person name="Ezra D."/>
            <person name="Gonzalez J."/>
            <person name="Henrissat B."/>
            <person name="Kuo A."/>
            <person name="Liang C."/>
            <person name="Lipzen A."/>
            <person name="Lutzoni F."/>
            <person name="Magnuson J."/>
            <person name="Mondo S."/>
            <person name="Nolan M."/>
            <person name="Ohm R."/>
            <person name="Pangilinan J."/>
            <person name="Park H.-J."/>
            <person name="Ramirez L."/>
            <person name="Alfaro M."/>
            <person name="Sun H."/>
            <person name="Tritt A."/>
            <person name="Yoshinaga Y."/>
            <person name="Zwiers L.-H."/>
            <person name="Turgeon B."/>
            <person name="Goodwin S."/>
            <person name="Spatafora J."/>
            <person name="Crous P."/>
            <person name="Grigoriev I."/>
        </authorList>
    </citation>
    <scope>NUCLEOTIDE SEQUENCE</scope>
    <source>
        <strain evidence="14">CBS 101060</strain>
    </source>
</reference>
<dbReference type="GO" id="GO:0006390">
    <property type="term" value="P:mitochondrial transcription"/>
    <property type="evidence" value="ECO:0007669"/>
    <property type="project" value="TreeGrafter"/>
</dbReference>
<accession>A0A9P4VMJ2</accession>
<name>A0A9P4VMJ2_9PEZI</name>
<dbReference type="PANTHER" id="PTHR10102">
    <property type="entry name" value="DNA-DIRECTED RNA POLYMERASE, MITOCHONDRIAL"/>
    <property type="match status" value="1"/>
</dbReference>
<dbReference type="Gene3D" id="1.10.150.20">
    <property type="entry name" value="5' to 3' exonuclease, C-terminal subdomain"/>
    <property type="match status" value="1"/>
</dbReference>
<evidence type="ECO:0000256" key="8">
    <source>
        <dbReference type="ARBA" id="ARBA00023128"/>
    </source>
</evidence>
<evidence type="ECO:0000256" key="6">
    <source>
        <dbReference type="ARBA" id="ARBA00022695"/>
    </source>
</evidence>
<evidence type="ECO:0000256" key="11">
    <source>
        <dbReference type="RuleBase" id="RU003805"/>
    </source>
</evidence>
<comment type="catalytic activity">
    <reaction evidence="10 11">
        <text>RNA(n) + a ribonucleoside 5'-triphosphate = RNA(n+1) + diphosphate</text>
        <dbReference type="Rhea" id="RHEA:21248"/>
        <dbReference type="Rhea" id="RHEA-COMP:14527"/>
        <dbReference type="Rhea" id="RHEA-COMP:17342"/>
        <dbReference type="ChEBI" id="CHEBI:33019"/>
        <dbReference type="ChEBI" id="CHEBI:61557"/>
        <dbReference type="ChEBI" id="CHEBI:140395"/>
        <dbReference type="EC" id="2.7.7.6"/>
    </reaction>
</comment>
<dbReference type="InterPro" id="IPR043502">
    <property type="entry name" value="DNA/RNA_pol_sf"/>
</dbReference>
<dbReference type="EMBL" id="MU006096">
    <property type="protein sequence ID" value="KAF2838721.1"/>
    <property type="molecule type" value="Genomic_DNA"/>
</dbReference>
<dbReference type="SMART" id="SM01311">
    <property type="entry name" value="RPOL_N"/>
    <property type="match status" value="1"/>
</dbReference>
<comment type="function">
    <text evidence="1 11">DNA-dependent RNA polymerase catalyzes the transcription of DNA into RNA using the four ribonucleoside triphosphates as substrates.</text>
</comment>
<evidence type="ECO:0000256" key="2">
    <source>
        <dbReference type="ARBA" id="ARBA00004173"/>
    </source>
</evidence>
<comment type="subcellular location">
    <subcellularLocation>
        <location evidence="2">Mitochondrion</location>
    </subcellularLocation>
</comment>
<keyword evidence="6 11" id="KW-0548">Nucleotidyltransferase</keyword>
<dbReference type="FunFam" id="1.10.150.20:FF:000041">
    <property type="entry name" value="DNA-directed RNA polymerase"/>
    <property type="match status" value="1"/>
</dbReference>
<evidence type="ECO:0000256" key="4">
    <source>
        <dbReference type="ARBA" id="ARBA00022478"/>
    </source>
</evidence>
<evidence type="ECO:0000256" key="9">
    <source>
        <dbReference type="ARBA" id="ARBA00023163"/>
    </source>
</evidence>
<evidence type="ECO:0000256" key="5">
    <source>
        <dbReference type="ARBA" id="ARBA00022679"/>
    </source>
</evidence>
<evidence type="ECO:0000256" key="1">
    <source>
        <dbReference type="ARBA" id="ARBA00004026"/>
    </source>
</evidence>
<evidence type="ECO:0000256" key="10">
    <source>
        <dbReference type="ARBA" id="ARBA00048552"/>
    </source>
</evidence>
<evidence type="ECO:0000259" key="13">
    <source>
        <dbReference type="SMART" id="SM01311"/>
    </source>
</evidence>
<dbReference type="GO" id="GO:0003899">
    <property type="term" value="F:DNA-directed RNA polymerase activity"/>
    <property type="evidence" value="ECO:0007669"/>
    <property type="project" value="UniProtKB-EC"/>
</dbReference>
<evidence type="ECO:0000256" key="12">
    <source>
        <dbReference type="SAM" id="MobiDB-lite"/>
    </source>
</evidence>
<dbReference type="InterPro" id="IPR002092">
    <property type="entry name" value="DNA-dir_Rpol_phage-type"/>
</dbReference>
<keyword evidence="4 11" id="KW-0240">DNA-directed RNA polymerase</keyword>
<keyword evidence="15" id="KW-1185">Reference proteome</keyword>
<feature type="domain" description="DNA-directed RNA polymerase N-terminal" evidence="13">
    <location>
        <begin position="357"/>
        <end position="684"/>
    </location>
</feature>
<dbReference type="GO" id="GO:0001018">
    <property type="term" value="F:mitochondrial promoter sequence-specific DNA binding"/>
    <property type="evidence" value="ECO:0007669"/>
    <property type="project" value="TreeGrafter"/>
</dbReference>
<comment type="caution">
    <text evidence="14">The sequence shown here is derived from an EMBL/GenBank/DDBJ whole genome shotgun (WGS) entry which is preliminary data.</text>
</comment>
<evidence type="ECO:0000256" key="7">
    <source>
        <dbReference type="ARBA" id="ARBA00022946"/>
    </source>
</evidence>
<feature type="region of interest" description="Disordered" evidence="12">
    <location>
        <begin position="482"/>
        <end position="545"/>
    </location>
</feature>
<dbReference type="InterPro" id="IPR046950">
    <property type="entry name" value="DNA-dir_Rpol_C_phage-type"/>
</dbReference>
<dbReference type="Pfam" id="PF14700">
    <property type="entry name" value="RPOL_N"/>
    <property type="match status" value="1"/>
</dbReference>
<gene>
    <name evidence="14" type="ORF">M501DRAFT_1011497</name>
</gene>
<dbReference type="Gene3D" id="1.10.1320.10">
    <property type="entry name" value="DNA-directed RNA polymerase, N-terminal domain"/>
    <property type="match status" value="1"/>
</dbReference>
<dbReference type="SUPFAM" id="SSF56672">
    <property type="entry name" value="DNA/RNA polymerases"/>
    <property type="match status" value="1"/>
</dbReference>
<keyword evidence="8" id="KW-0496">Mitochondrion</keyword>
<organism evidence="14 15">
    <name type="scientific">Patellaria atrata CBS 101060</name>
    <dbReference type="NCBI Taxonomy" id="1346257"/>
    <lineage>
        <taxon>Eukaryota</taxon>
        <taxon>Fungi</taxon>
        <taxon>Dikarya</taxon>
        <taxon>Ascomycota</taxon>
        <taxon>Pezizomycotina</taxon>
        <taxon>Dothideomycetes</taxon>
        <taxon>Dothideomycetes incertae sedis</taxon>
        <taxon>Patellariales</taxon>
        <taxon>Patellariaceae</taxon>
        <taxon>Patellaria</taxon>
    </lineage>
</organism>
<dbReference type="OrthoDB" id="276422at2759"/>
<dbReference type="GO" id="GO:0034245">
    <property type="term" value="C:mitochondrial DNA-directed RNA polymerase complex"/>
    <property type="evidence" value="ECO:0007669"/>
    <property type="project" value="TreeGrafter"/>
</dbReference>
<dbReference type="Gene3D" id="1.10.287.280">
    <property type="match status" value="1"/>
</dbReference>
<dbReference type="InterPro" id="IPR037159">
    <property type="entry name" value="RNA_POL_N_sf"/>
</dbReference>
<evidence type="ECO:0000313" key="15">
    <source>
        <dbReference type="Proteomes" id="UP000799429"/>
    </source>
</evidence>
<dbReference type="PROSITE" id="PS00489">
    <property type="entry name" value="RNA_POL_PHAGE_2"/>
    <property type="match status" value="1"/>
</dbReference>
<keyword evidence="5 11" id="KW-0808">Transferase</keyword>
<sequence>MVRHATKRRLKHSTHAQLALAFEQLNLPWLCPAQIRWRTQATVATTDGKRNGTLRYVANRSDTRSIATHSGFFNSQVDNPPPLDSSLLPQPWFWQRPPPDISSLKPINPSEPLIIHDSIVAGSPSLRLKKSVGGDSVELHQNLYACLRVGRWDRATIILRRIGDLYAPNAPELISAHNSLFSAMGDALRSQRFGTTFSNIQDHFDELLASAIPADITTYTHVLRACLAVDEPKKERLVRQYMHALQMEGNGMYEALMTANTWSLAEWESLVKFQPQIFEPPSVTGEIEDRVYVEASTPSEADTTAPTAPDIRPVEQKGLGLKTLKKALSIFSDPREIPYPVNLEGTKEEKDRAYEYMRQDRLEEDAVDAAIERWKADNEKLQHMGINSALQTKSMESLLWSWYSSTLPAVKDELKLIRQALRNPGKKGEDRLVYGPYLEQLSAEKITAISLMATVSCFIIDREHSFTHVVSTTHKISKFLEEETNLQRPNKSGKPWHRNARSSSKDRLQRLMRLSRQPLNFEPAPETTDDNDVSRRSKEERHDEWPAVVKQKAGAILILKLLENCKMPVIKVDPITKAATTILEPAFVHEVPFRAGRKVGILTPHPKLEEKLAQEPMRGTFGLRLPMVVEPKPWRGWKEGGYLRYSNAIVRSKTVDETQQMYAVAAIEKGDMDQVFAGLDVLGRTAWKINRPVFEVMAEAWNSGEALASIAPLHYEYTTPPEPDRATNLRAHIEWKKEVKRLQNIKSGHHSQRCFQNLQLEIARAFLNEKFYFPHNVDFRGRAYPLPPILNHIGADFARGLLMFHKGKELGEIGLKWLKIHLANLYGFDKASFKEREEFAMNNMDMIRDSATNPLTGKRWWLKAEDPWQCLATCYELKNAYDCIDPTKYVSHLPVHQDGTCNGLQHYAALGGDSFGASQVNLEPSDRPQDIYSAVANLVRADVEEDARNGDKLAEQLLDKITRKVVKRTVMTNVYGVTFIGAKLQVHEELVKLFPDFKPTSGIPRTEVFAIYVARKIFEALGTLFTGAQKIQDWLGQCSNLITASVTPEQIERIKHQLGGLDMIDSKYKSGSGVKSQFDHCRFLSSVVWTTPLRMPVVQPYRSSKSKEILTALQSISIRQPQYDDPVSRIKQKQGFPPNFIHSLDATHMLLSALECDRLGLTFASVHDSFWTHAGDIPAMSKALRDAFVRMHSEDIIGRLKAEFDARYKGCLVIRKYNTESEIGKKIKALRLQKGSGQHKSNSAKVREAEELLEEFNRQKLLRSEDHEERKRGEQMVTPASIFLAETDPAAFIAPPKGGSVAQDATDESVNLEDRLEASAEAELSDATEADANVESVESDDVLTATDVDELEATSSDYQDIEKSADAADITETPNEDQIEKEQEDVRGWMVRKKAKKQTSKPAVSHLWLPLEFPPIPDKGDFDVTRLKQSQYFFS</sequence>
<comment type="similarity">
    <text evidence="3 11">Belongs to the phage and mitochondrial RNA polymerase family.</text>
</comment>
<feature type="compositionally biased region" description="Basic and acidic residues" evidence="12">
    <location>
        <begin position="532"/>
        <end position="545"/>
    </location>
</feature>
<keyword evidence="7" id="KW-0809">Transit peptide</keyword>
<dbReference type="EC" id="2.7.7.6" evidence="11"/>
<protein>
    <recommendedName>
        <fullName evidence="11">DNA-directed RNA polymerase</fullName>
        <ecNumber evidence="11">2.7.7.6</ecNumber>
    </recommendedName>
</protein>
<proteinExistence type="inferred from homology"/>